<dbReference type="OrthoDB" id="2562629at2759"/>
<evidence type="ECO:0000313" key="1">
    <source>
        <dbReference type="EMBL" id="WWD21099.1"/>
    </source>
</evidence>
<protein>
    <submittedName>
        <fullName evidence="1">Uncharacterized protein</fullName>
    </submittedName>
</protein>
<keyword evidence="2" id="KW-1185">Reference proteome</keyword>
<sequence length="263" mass="28132">MRLQTFILPLILFIIPLALATNPTDCSNTPTRDPTTCQCLPGFLEPGYSKRGGGANGCVCPDAENTNLVYNYVNGKKTPLCVCIGDHQIYNTDAQKCECKPGYQSSTYNNHLTCKPPTTSTPCESSTGIQPSGTGGFSGYRKRALNAAIERREMGNDARAVEETLGCKLDEKACEAEGTWTCTDITSSLSSCGGCPGDGVDCGALPGVSQVRCVTGNCVIDTCQRGYVLNYQTNAEGATTTSNVTCVPKHHRPWFMAQGSWQP</sequence>
<accession>A0A5M6C2Z3</accession>
<dbReference type="PANTHER" id="PTHR35192:SF2">
    <property type="entry name" value="APPLE DOMAIN-CONTAINING PROTEIN"/>
    <property type="match status" value="1"/>
</dbReference>
<dbReference type="AlphaFoldDB" id="A0A5M6C2Z3"/>
<dbReference type="EMBL" id="CP144060">
    <property type="protein sequence ID" value="WWD21099.1"/>
    <property type="molecule type" value="Genomic_DNA"/>
</dbReference>
<dbReference type="KEGG" id="ksn:43587597"/>
<dbReference type="RefSeq" id="XP_031862332.1">
    <property type="nucleotide sequence ID" value="XM_032003474.1"/>
</dbReference>
<gene>
    <name evidence="1" type="ORF">CI109_105580</name>
</gene>
<dbReference type="InterPro" id="IPR038955">
    <property type="entry name" value="PriA/CPL1_fungi"/>
</dbReference>
<organism evidence="1 2">
    <name type="scientific">Kwoniella shandongensis</name>
    <dbReference type="NCBI Taxonomy" id="1734106"/>
    <lineage>
        <taxon>Eukaryota</taxon>
        <taxon>Fungi</taxon>
        <taxon>Dikarya</taxon>
        <taxon>Basidiomycota</taxon>
        <taxon>Agaricomycotina</taxon>
        <taxon>Tremellomycetes</taxon>
        <taxon>Tremellales</taxon>
        <taxon>Cryptococcaceae</taxon>
        <taxon>Kwoniella</taxon>
    </lineage>
</organism>
<reference evidence="1" key="2">
    <citation type="submission" date="2024-01" db="EMBL/GenBank/DDBJ databases">
        <title>Comparative genomics of Cryptococcus and Kwoniella reveals pathogenesis evolution and contrasting modes of karyotype evolution via chromosome fusion or intercentromeric recombination.</title>
        <authorList>
            <person name="Coelho M.A."/>
            <person name="David-Palma M."/>
            <person name="Shea T."/>
            <person name="Bowers K."/>
            <person name="McGinley-Smith S."/>
            <person name="Mohammad A.W."/>
            <person name="Gnirke A."/>
            <person name="Yurkov A.M."/>
            <person name="Nowrousian M."/>
            <person name="Sun S."/>
            <person name="Cuomo C.A."/>
            <person name="Heitman J."/>
        </authorList>
    </citation>
    <scope>NUCLEOTIDE SEQUENCE</scope>
    <source>
        <strain evidence="1">CBS 12478</strain>
    </source>
</reference>
<dbReference type="Proteomes" id="UP000322225">
    <property type="component" value="Chromosome 10"/>
</dbReference>
<dbReference type="InterPro" id="IPR048661">
    <property type="entry name" value="CPL1-like"/>
</dbReference>
<reference evidence="1" key="1">
    <citation type="submission" date="2017-08" db="EMBL/GenBank/DDBJ databases">
        <authorList>
            <person name="Cuomo C."/>
            <person name="Billmyre B."/>
            <person name="Heitman J."/>
        </authorList>
    </citation>
    <scope>NUCLEOTIDE SEQUENCE</scope>
    <source>
        <strain evidence="1">CBS 12478</strain>
    </source>
</reference>
<name>A0A5M6C2Z3_9TREE</name>
<dbReference type="Pfam" id="PF21671">
    <property type="entry name" value="CPL1-like"/>
    <property type="match status" value="1"/>
</dbReference>
<proteinExistence type="predicted"/>
<evidence type="ECO:0000313" key="2">
    <source>
        <dbReference type="Proteomes" id="UP000322225"/>
    </source>
</evidence>
<dbReference type="PANTHER" id="PTHR35192">
    <property type="entry name" value="PROTEIN, PUTATIVE-RELATED"/>
    <property type="match status" value="1"/>
</dbReference>
<dbReference type="GeneID" id="43587597"/>